<evidence type="ECO:0000313" key="2">
    <source>
        <dbReference type="EMBL" id="SVA85818.1"/>
    </source>
</evidence>
<protein>
    <recommendedName>
        <fullName evidence="1">PD-(D/E)XK endonuclease-like domain-containing protein</fullName>
    </recommendedName>
</protein>
<reference evidence="2" key="1">
    <citation type="submission" date="2018-05" db="EMBL/GenBank/DDBJ databases">
        <authorList>
            <person name="Lanie J.A."/>
            <person name="Ng W.-L."/>
            <person name="Kazmierczak K.M."/>
            <person name="Andrzejewski T.M."/>
            <person name="Davidsen T.M."/>
            <person name="Wayne K.J."/>
            <person name="Tettelin H."/>
            <person name="Glass J.I."/>
            <person name="Rusch D."/>
            <person name="Podicherti R."/>
            <person name="Tsui H.-C.T."/>
            <person name="Winkler M.E."/>
        </authorList>
    </citation>
    <scope>NUCLEOTIDE SEQUENCE</scope>
</reference>
<proteinExistence type="predicted"/>
<dbReference type="InterPro" id="IPR011604">
    <property type="entry name" value="PDDEXK-like_dom_sf"/>
</dbReference>
<dbReference type="SUPFAM" id="SSF52980">
    <property type="entry name" value="Restriction endonuclease-like"/>
    <property type="match status" value="1"/>
</dbReference>
<gene>
    <name evidence="2" type="ORF">METZ01_LOCUS138672</name>
</gene>
<dbReference type="InterPro" id="IPR011335">
    <property type="entry name" value="Restrct_endonuc-II-like"/>
</dbReference>
<dbReference type="AlphaFoldDB" id="A0A381Z987"/>
<dbReference type="PANTHER" id="PTHR31340">
    <property type="entry name" value="MITOCHONDRIAL GENOME MAINTENANCE EXONUCLEASE 1"/>
    <property type="match status" value="1"/>
</dbReference>
<name>A0A381Z987_9ZZZZ</name>
<organism evidence="2">
    <name type="scientific">marine metagenome</name>
    <dbReference type="NCBI Taxonomy" id="408172"/>
    <lineage>
        <taxon>unclassified sequences</taxon>
        <taxon>metagenomes</taxon>
        <taxon>ecological metagenomes</taxon>
    </lineage>
</organism>
<feature type="domain" description="PD-(D/E)XK endonuclease-like" evidence="1">
    <location>
        <begin position="53"/>
        <end position="188"/>
    </location>
</feature>
<dbReference type="InterPro" id="IPR038726">
    <property type="entry name" value="PDDEXK_AddAB-type"/>
</dbReference>
<sequence length="232" mass="27126">MADKFTWINIDKTKLPKTKGRRINGFRFYDVDGKNYPSITTVLGVQKKAGLEKWRKAVGEEAANWEMGRAARRGKATHTLVEQYIKGETPSIRDVLPLGMFRLMLPYLAQINNIHLLEEIMYSHKLTIAGQVDCVAEYNGKLSVIDFKTANKERKEDWIENYFVQTTAYAIMYEELFGKRIEQLVILMAGEDGTMRSFVKDKKIFEPKLEESIKYFYKYYEELNKDKIKQNH</sequence>
<dbReference type="Gene3D" id="3.90.320.10">
    <property type="match status" value="1"/>
</dbReference>
<evidence type="ECO:0000259" key="1">
    <source>
        <dbReference type="Pfam" id="PF12705"/>
    </source>
</evidence>
<dbReference type="Pfam" id="PF12705">
    <property type="entry name" value="PDDEXK_1"/>
    <property type="match status" value="1"/>
</dbReference>
<accession>A0A381Z987</accession>
<dbReference type="PANTHER" id="PTHR31340:SF3">
    <property type="entry name" value="MITOCHONDRIAL GENOME MAINTENANCE EXONUCLEASE 1"/>
    <property type="match status" value="1"/>
</dbReference>
<dbReference type="EMBL" id="UINC01020434">
    <property type="protein sequence ID" value="SVA85818.1"/>
    <property type="molecule type" value="Genomic_DNA"/>
</dbReference>